<sequence length="56" mass="6231">MALGLYIAGCLPLGGLFGSAGGWRELVRAKFKKREHLIKIKDNLLVYAFHHIFCTG</sequence>
<dbReference type="AlphaFoldDB" id="A0A0A9CCT4"/>
<proteinExistence type="predicted"/>
<accession>A0A0A9CCT4</accession>
<reference evidence="1" key="1">
    <citation type="submission" date="2014-09" db="EMBL/GenBank/DDBJ databases">
        <authorList>
            <person name="Magalhaes I.L.F."/>
            <person name="Oliveira U."/>
            <person name="Santos F.R."/>
            <person name="Vidigal T.H.D.A."/>
            <person name="Brescovit A.D."/>
            <person name="Santos A.J."/>
        </authorList>
    </citation>
    <scope>NUCLEOTIDE SEQUENCE</scope>
    <source>
        <tissue evidence="1">Shoot tissue taken approximately 20 cm above the soil surface</tissue>
    </source>
</reference>
<dbReference type="EMBL" id="GBRH01225632">
    <property type="protein sequence ID" value="JAD72263.1"/>
    <property type="molecule type" value="Transcribed_RNA"/>
</dbReference>
<evidence type="ECO:0000313" key="1">
    <source>
        <dbReference type="EMBL" id="JAD72263.1"/>
    </source>
</evidence>
<name>A0A0A9CCT4_ARUDO</name>
<reference evidence="1" key="2">
    <citation type="journal article" date="2015" name="Data Brief">
        <title>Shoot transcriptome of the giant reed, Arundo donax.</title>
        <authorList>
            <person name="Barrero R.A."/>
            <person name="Guerrero F.D."/>
            <person name="Moolhuijzen P."/>
            <person name="Goolsby J.A."/>
            <person name="Tidwell J."/>
            <person name="Bellgard S.E."/>
            <person name="Bellgard M.I."/>
        </authorList>
    </citation>
    <scope>NUCLEOTIDE SEQUENCE</scope>
    <source>
        <tissue evidence="1">Shoot tissue taken approximately 20 cm above the soil surface</tissue>
    </source>
</reference>
<protein>
    <submittedName>
        <fullName evidence="1">Uncharacterized protein</fullName>
    </submittedName>
</protein>
<organism evidence="1">
    <name type="scientific">Arundo donax</name>
    <name type="common">Giant reed</name>
    <name type="synonym">Donax arundinaceus</name>
    <dbReference type="NCBI Taxonomy" id="35708"/>
    <lineage>
        <taxon>Eukaryota</taxon>
        <taxon>Viridiplantae</taxon>
        <taxon>Streptophyta</taxon>
        <taxon>Embryophyta</taxon>
        <taxon>Tracheophyta</taxon>
        <taxon>Spermatophyta</taxon>
        <taxon>Magnoliopsida</taxon>
        <taxon>Liliopsida</taxon>
        <taxon>Poales</taxon>
        <taxon>Poaceae</taxon>
        <taxon>PACMAD clade</taxon>
        <taxon>Arundinoideae</taxon>
        <taxon>Arundineae</taxon>
        <taxon>Arundo</taxon>
    </lineage>
</organism>